<protein>
    <submittedName>
        <fullName evidence="7">Stemmadenine O-acetyltransferase-like</fullName>
    </submittedName>
</protein>
<name>A0A6P6VJY7_COFAR</name>
<keyword evidence="3" id="KW-0017">Alkaloid metabolism</keyword>
<keyword evidence="6" id="KW-1185">Reference proteome</keyword>
<dbReference type="OrthoDB" id="671439at2759"/>
<comment type="similarity">
    <text evidence="1">Belongs to the plant acyltransferase family.</text>
</comment>
<dbReference type="InterPro" id="IPR023213">
    <property type="entry name" value="CAT-like_dom_sf"/>
</dbReference>
<evidence type="ECO:0000256" key="1">
    <source>
        <dbReference type="ARBA" id="ARBA00009861"/>
    </source>
</evidence>
<dbReference type="Proteomes" id="UP001652660">
    <property type="component" value="Chromosome 2c"/>
</dbReference>
<dbReference type="GO" id="GO:0016746">
    <property type="term" value="F:acyltransferase activity"/>
    <property type="evidence" value="ECO:0007669"/>
    <property type="project" value="UniProtKB-KW"/>
</dbReference>
<evidence type="ECO:0000256" key="5">
    <source>
        <dbReference type="ARBA" id="ARBA00023315"/>
    </source>
</evidence>
<gene>
    <name evidence="7" type="primary">LOC113724291</name>
</gene>
<evidence type="ECO:0000313" key="7">
    <source>
        <dbReference type="RefSeq" id="XP_027103011.1"/>
    </source>
</evidence>
<reference evidence="6" key="1">
    <citation type="journal article" date="2025" name="Foods">
        <title>Unveiling the Microbial Signatures of Arabica Coffee Cherries: Insights into Ripeness Specific Diversity, Functional Traits, and Implications for Quality and Safety.</title>
        <authorList>
            <consortium name="RefSeq"/>
            <person name="Tenea G.N."/>
            <person name="Cifuentes V."/>
            <person name="Reyes P."/>
            <person name="Cevallos-Vallejos M."/>
        </authorList>
    </citation>
    <scope>NUCLEOTIDE SEQUENCE [LARGE SCALE GENOMIC DNA]</scope>
</reference>
<dbReference type="Pfam" id="PF02458">
    <property type="entry name" value="Transferase"/>
    <property type="match status" value="1"/>
</dbReference>
<organism evidence="6 7">
    <name type="scientific">Coffea arabica</name>
    <name type="common">Arabian coffee</name>
    <dbReference type="NCBI Taxonomy" id="13443"/>
    <lineage>
        <taxon>Eukaryota</taxon>
        <taxon>Viridiplantae</taxon>
        <taxon>Streptophyta</taxon>
        <taxon>Embryophyta</taxon>
        <taxon>Tracheophyta</taxon>
        <taxon>Spermatophyta</taxon>
        <taxon>Magnoliopsida</taxon>
        <taxon>eudicotyledons</taxon>
        <taxon>Gunneridae</taxon>
        <taxon>Pentapetalae</taxon>
        <taxon>asterids</taxon>
        <taxon>lamiids</taxon>
        <taxon>Gentianales</taxon>
        <taxon>Rubiaceae</taxon>
        <taxon>Ixoroideae</taxon>
        <taxon>Gardenieae complex</taxon>
        <taxon>Bertiereae - Coffeeae clade</taxon>
        <taxon>Coffeeae</taxon>
        <taxon>Coffea</taxon>
    </lineage>
</organism>
<evidence type="ECO:0000256" key="4">
    <source>
        <dbReference type="ARBA" id="ARBA00022679"/>
    </source>
</evidence>
<proteinExistence type="inferred from homology"/>
<keyword evidence="4" id="KW-0808">Transferase</keyword>
<reference evidence="7" key="2">
    <citation type="submission" date="2025-08" db="UniProtKB">
        <authorList>
            <consortium name="RefSeq"/>
        </authorList>
    </citation>
    <scope>IDENTIFICATION</scope>
    <source>
        <tissue evidence="7">Leaves</tissue>
    </source>
</reference>
<keyword evidence="5" id="KW-0012">Acyltransferase</keyword>
<sequence length="431" mass="47506">MAPNLEILSIEMIKPSSPTPHHLRKHNVSLLDQLAPPIYIPLIFFYQPSQLHTYKDHAQISQFLKRSLSNVLSKFYPLAGRISSNNVSIDCNNTGALFVEAQVHSNLLQVTEKPSMEDMKQYLPLELNGGGLPMNEANTVLLAVQSNLFDCGGLAISVQISHIIADGINSVTFINAWAASCRGDAEIPQCSFDLASLFPPRDLANCGLTPTTGTKKIATKRFVFDKEKLGILKQAAAAAASSPESQVNEPTRVEAVSAFFWKHFIELSKSRADSKSHKIVAAAHPVNLRPRMNPPLPDHAFGNLWIHALTTLTAEEDKGNLARVLSNTLRNIDSNYVEQLQSGDKHLGTLKKAAELLSKGELEVCITSWCRFPVYEVDYGWGKPTWVCPTTVPLKNFVVLMSTSCGEGIEAWVNMLEEDVASFERDHTGVM</sequence>
<dbReference type="Gene3D" id="3.30.559.10">
    <property type="entry name" value="Chloramphenicol acetyltransferase-like domain"/>
    <property type="match status" value="2"/>
</dbReference>
<dbReference type="PANTHER" id="PTHR31623">
    <property type="entry name" value="F21J9.9"/>
    <property type="match status" value="1"/>
</dbReference>
<accession>A0A6P6VJY7</accession>
<evidence type="ECO:0000256" key="3">
    <source>
        <dbReference type="ARBA" id="ARBA00022589"/>
    </source>
</evidence>
<dbReference type="GO" id="GO:0009820">
    <property type="term" value="P:alkaloid metabolic process"/>
    <property type="evidence" value="ECO:0007669"/>
    <property type="project" value="UniProtKB-KW"/>
</dbReference>
<dbReference type="AlphaFoldDB" id="A0A6P6VJY7"/>
<evidence type="ECO:0000256" key="2">
    <source>
        <dbReference type="ARBA" id="ARBA00011245"/>
    </source>
</evidence>
<dbReference type="PANTHER" id="PTHR31623:SF110">
    <property type="entry name" value="VINORINE SYNTHASE-LIKE"/>
    <property type="match status" value="1"/>
</dbReference>
<dbReference type="GeneID" id="113724291"/>
<evidence type="ECO:0000313" key="6">
    <source>
        <dbReference type="Proteomes" id="UP001652660"/>
    </source>
</evidence>
<dbReference type="RefSeq" id="XP_027103011.1">
    <property type="nucleotide sequence ID" value="XM_027247210.1"/>
</dbReference>
<comment type="subunit">
    <text evidence="2">Monomer.</text>
</comment>